<proteinExistence type="predicted"/>
<keyword evidence="2" id="KW-1185">Reference proteome</keyword>
<evidence type="ECO:0008006" key="3">
    <source>
        <dbReference type="Google" id="ProtNLM"/>
    </source>
</evidence>
<gene>
    <name evidence="1" type="ORF">CRP01_28105</name>
</gene>
<dbReference type="Proteomes" id="UP000223913">
    <property type="component" value="Unassembled WGS sequence"/>
</dbReference>
<reference evidence="1 2" key="1">
    <citation type="submission" date="2017-10" db="EMBL/GenBank/DDBJ databases">
        <title>The draft genome sequence of Lewinella nigricans NBRC 102662.</title>
        <authorList>
            <person name="Wang K."/>
        </authorList>
    </citation>
    <scope>NUCLEOTIDE SEQUENCE [LARGE SCALE GENOMIC DNA]</scope>
    <source>
        <strain evidence="1 2">NBRC 102662</strain>
    </source>
</reference>
<protein>
    <recommendedName>
        <fullName evidence="3">DUF1801 domain-containing protein</fullName>
    </recommendedName>
</protein>
<dbReference type="AlphaFoldDB" id="A0A2D0N4D2"/>
<evidence type="ECO:0000313" key="2">
    <source>
        <dbReference type="Proteomes" id="UP000223913"/>
    </source>
</evidence>
<dbReference type="OrthoDB" id="6331972at2"/>
<dbReference type="EMBL" id="PDUD01000033">
    <property type="protein sequence ID" value="PHN03260.1"/>
    <property type="molecule type" value="Genomic_DNA"/>
</dbReference>
<sequence length="124" mass="14405">MVTDLQEIESTLKNIMLECVPPLQVRKETPTLLELAGTRPAMQGKQKVDGFYFGSVVPKPKDIRLYFFPIYTHVDAFEDIPEGVRKCLKGKSCFHIKKLDEELERAFREMVQRGLELYRKDDLV</sequence>
<dbReference type="RefSeq" id="WP_099153389.1">
    <property type="nucleotide sequence ID" value="NZ_PDUD01000033.1"/>
</dbReference>
<organism evidence="1 2">
    <name type="scientific">Flavilitoribacter nigricans (strain ATCC 23147 / DSM 23189 / NBRC 102662 / NCIMB 1420 / SS-2)</name>
    <name type="common">Lewinella nigricans</name>
    <dbReference type="NCBI Taxonomy" id="1122177"/>
    <lineage>
        <taxon>Bacteria</taxon>
        <taxon>Pseudomonadati</taxon>
        <taxon>Bacteroidota</taxon>
        <taxon>Saprospiria</taxon>
        <taxon>Saprospirales</taxon>
        <taxon>Lewinellaceae</taxon>
        <taxon>Flavilitoribacter</taxon>
    </lineage>
</organism>
<comment type="caution">
    <text evidence="1">The sequence shown here is derived from an EMBL/GenBank/DDBJ whole genome shotgun (WGS) entry which is preliminary data.</text>
</comment>
<evidence type="ECO:0000313" key="1">
    <source>
        <dbReference type="EMBL" id="PHN03260.1"/>
    </source>
</evidence>
<accession>A0A2D0N4D2</accession>
<name>A0A2D0N4D2_FLAN2</name>